<feature type="transmembrane region" description="Helical" evidence="2">
    <location>
        <begin position="387"/>
        <end position="409"/>
    </location>
</feature>
<dbReference type="PANTHER" id="PTHR24043">
    <property type="entry name" value="SCAVENGER RECEPTOR CLASS F"/>
    <property type="match status" value="1"/>
</dbReference>
<dbReference type="OrthoDB" id="1896086at2759"/>
<name>A0A8B8BVU0_CRAVI</name>
<gene>
    <name evidence="5" type="primary">LOC111113187</name>
</gene>
<dbReference type="GO" id="GO:0005044">
    <property type="term" value="F:scavenger receptor activity"/>
    <property type="evidence" value="ECO:0007669"/>
    <property type="project" value="InterPro"/>
</dbReference>
<keyword evidence="2" id="KW-0812">Transmembrane</keyword>
<dbReference type="InterPro" id="IPR009030">
    <property type="entry name" value="Growth_fac_rcpt_cys_sf"/>
</dbReference>
<dbReference type="GeneID" id="111113187"/>
<dbReference type="Gene3D" id="2.170.300.10">
    <property type="entry name" value="Tie2 ligand-binding domain superfamily"/>
    <property type="match status" value="1"/>
</dbReference>
<evidence type="ECO:0000256" key="3">
    <source>
        <dbReference type="SAM" id="SignalP"/>
    </source>
</evidence>
<dbReference type="InterPro" id="IPR008979">
    <property type="entry name" value="Galactose-bd-like_sf"/>
</dbReference>
<dbReference type="PANTHER" id="PTHR24043:SF8">
    <property type="entry name" value="EGF-LIKE DOMAIN-CONTAINING PROTEIN"/>
    <property type="match status" value="1"/>
</dbReference>
<feature type="chain" id="PRO_5034998535" evidence="3">
    <location>
        <begin position="23"/>
        <end position="467"/>
    </location>
</feature>
<sequence>MFSGDTVFIFAWEVLLIANAAAYENLALMKPAKQLAPYTYQSGWGADKAVDGRYTDLSAMGGQCTLSADRKSTAEWWVDLGGVFSIHHIFIQYRTDNINWDALNGYTSRFLGFSVYISNTTNKGDGVLCFRDTSYTRATIPNPVNITCPYHGRYVIYYNNRTHPPYPEGYSSVAFNELCELEVHGCLSGFYGENCFLPCPQNCQRGHCHITEGTCLLGCLPGYKGSKCDTRCIDRMYGVDCSRKCGACVDNEACHYINGSCMKGCEKGYYGQQCDKECSEGFYGHNCEITCSMTCKIPGSCDKITGGCNDGCLPGLKGSMCEIECDGNTFGQDCGEECGNCVNDKQCHHINGTCLNGCKRGFQGMHCDQEVEILYIKDREDSVCTDFYGALVPLILSVMCNVLCAIRMVRNTAASRHRQASKQNEASFSKTDHTPGEIYEQVGENSAYQELGELSKPTIYENILPVL</sequence>
<protein>
    <submittedName>
        <fullName evidence="5">Platelet endothelial aggregation receptor 1-like isoform X4</fullName>
    </submittedName>
</protein>
<keyword evidence="1" id="KW-0245">EGF-like domain</keyword>
<keyword evidence="3" id="KW-0732">Signal</keyword>
<dbReference type="SUPFAM" id="SSF57184">
    <property type="entry name" value="Growth factor receptor domain"/>
    <property type="match status" value="1"/>
</dbReference>
<evidence type="ECO:0000313" key="5">
    <source>
        <dbReference type="RefSeq" id="XP_022306984.1"/>
    </source>
</evidence>
<feature type="signal peptide" evidence="3">
    <location>
        <begin position="1"/>
        <end position="22"/>
    </location>
</feature>
<keyword evidence="4" id="KW-1185">Reference proteome</keyword>
<dbReference type="Proteomes" id="UP000694844">
    <property type="component" value="Chromosome 9"/>
</dbReference>
<dbReference type="SUPFAM" id="SSF49785">
    <property type="entry name" value="Galactose-binding domain-like"/>
    <property type="match status" value="1"/>
</dbReference>
<organism evidence="4 5">
    <name type="scientific">Crassostrea virginica</name>
    <name type="common">Eastern oyster</name>
    <dbReference type="NCBI Taxonomy" id="6565"/>
    <lineage>
        <taxon>Eukaryota</taxon>
        <taxon>Metazoa</taxon>
        <taxon>Spiralia</taxon>
        <taxon>Lophotrochozoa</taxon>
        <taxon>Mollusca</taxon>
        <taxon>Bivalvia</taxon>
        <taxon>Autobranchia</taxon>
        <taxon>Pteriomorphia</taxon>
        <taxon>Ostreida</taxon>
        <taxon>Ostreoidea</taxon>
        <taxon>Ostreidae</taxon>
        <taxon>Crassostrea</taxon>
    </lineage>
</organism>
<reference evidence="5" key="1">
    <citation type="submission" date="2025-08" db="UniProtKB">
        <authorList>
            <consortium name="RefSeq"/>
        </authorList>
    </citation>
    <scope>IDENTIFICATION</scope>
    <source>
        <tissue evidence="5">Whole sample</tissue>
    </source>
</reference>
<evidence type="ECO:0000313" key="4">
    <source>
        <dbReference type="Proteomes" id="UP000694844"/>
    </source>
</evidence>
<keyword evidence="2" id="KW-0472">Membrane</keyword>
<dbReference type="InterPro" id="IPR042635">
    <property type="entry name" value="MEGF10/SREC1/2-like"/>
</dbReference>
<evidence type="ECO:0000256" key="2">
    <source>
        <dbReference type="SAM" id="Phobius"/>
    </source>
</evidence>
<proteinExistence type="predicted"/>
<keyword evidence="2" id="KW-1133">Transmembrane helix</keyword>
<dbReference type="Gene3D" id="2.60.120.260">
    <property type="entry name" value="Galactose-binding domain-like"/>
    <property type="match status" value="1"/>
</dbReference>
<dbReference type="RefSeq" id="XP_022306984.1">
    <property type="nucleotide sequence ID" value="XM_022451276.1"/>
</dbReference>
<evidence type="ECO:0000256" key="1">
    <source>
        <dbReference type="ARBA" id="ARBA00022536"/>
    </source>
</evidence>
<dbReference type="AlphaFoldDB" id="A0A8B8BVU0"/>
<accession>A0A8B8BVU0</accession>